<dbReference type="PANTHER" id="PTHR46797:SF23">
    <property type="entry name" value="HTH-TYPE TRANSCRIPTIONAL REGULATOR SUTR"/>
    <property type="match status" value="1"/>
</dbReference>
<gene>
    <name evidence="5" type="primary">sinR</name>
    <name evidence="5" type="ORF">DSM104635_03459</name>
</gene>
<dbReference type="PANTHER" id="PTHR46797">
    <property type="entry name" value="HTH-TYPE TRANSCRIPTIONAL REGULATOR"/>
    <property type="match status" value="1"/>
</dbReference>
<dbReference type="Gene3D" id="1.10.260.40">
    <property type="entry name" value="lambda repressor-like DNA-binding domains"/>
    <property type="match status" value="1"/>
</dbReference>
<feature type="domain" description="HTH cro/C1-type" evidence="4">
    <location>
        <begin position="11"/>
        <end position="65"/>
    </location>
</feature>
<dbReference type="InterPro" id="IPR050807">
    <property type="entry name" value="TransReg_Diox_bact_type"/>
</dbReference>
<proteinExistence type="predicted"/>
<keyword evidence="1" id="KW-0805">Transcription regulation</keyword>
<name>A0A6I6MPG5_9CAUL</name>
<dbReference type="SUPFAM" id="SSF47413">
    <property type="entry name" value="lambda repressor-like DNA-binding domains"/>
    <property type="match status" value="1"/>
</dbReference>
<accession>A0A6I6MPG5</accession>
<evidence type="ECO:0000259" key="4">
    <source>
        <dbReference type="PROSITE" id="PS50943"/>
    </source>
</evidence>
<dbReference type="InterPro" id="IPR010982">
    <property type="entry name" value="Lambda_DNA-bd_dom_sf"/>
</dbReference>
<dbReference type="RefSeq" id="WP_158767379.1">
    <property type="nucleotide sequence ID" value="NZ_CP047045.1"/>
</dbReference>
<dbReference type="KEGG" id="tsv:DSM104635_03459"/>
<sequence>MDIRGRLARNVKAERSERGWSQEDLADASGLDRTYISGIERQVRNPTIVIVERLAKALKTTASALLD</sequence>
<dbReference type="GO" id="GO:0003677">
    <property type="term" value="F:DNA binding"/>
    <property type="evidence" value="ECO:0007669"/>
    <property type="project" value="UniProtKB-KW"/>
</dbReference>
<evidence type="ECO:0000313" key="6">
    <source>
        <dbReference type="Proteomes" id="UP000431269"/>
    </source>
</evidence>
<evidence type="ECO:0000256" key="2">
    <source>
        <dbReference type="ARBA" id="ARBA00023125"/>
    </source>
</evidence>
<dbReference type="AlphaFoldDB" id="A0A6I6MPG5"/>
<keyword evidence="2" id="KW-0238">DNA-binding</keyword>
<evidence type="ECO:0000256" key="1">
    <source>
        <dbReference type="ARBA" id="ARBA00023015"/>
    </source>
</evidence>
<dbReference type="InterPro" id="IPR001387">
    <property type="entry name" value="Cro/C1-type_HTH"/>
</dbReference>
<dbReference type="PROSITE" id="PS50943">
    <property type="entry name" value="HTH_CROC1"/>
    <property type="match status" value="1"/>
</dbReference>
<dbReference type="CDD" id="cd00093">
    <property type="entry name" value="HTH_XRE"/>
    <property type="match status" value="1"/>
</dbReference>
<dbReference type="Pfam" id="PF01381">
    <property type="entry name" value="HTH_3"/>
    <property type="match status" value="1"/>
</dbReference>
<protein>
    <submittedName>
        <fullName evidence="5">HTH-type transcriptional regulator SinR</fullName>
    </submittedName>
</protein>
<dbReference type="GO" id="GO:0003700">
    <property type="term" value="F:DNA-binding transcription factor activity"/>
    <property type="evidence" value="ECO:0007669"/>
    <property type="project" value="TreeGrafter"/>
</dbReference>
<dbReference type="EMBL" id="CP047045">
    <property type="protein sequence ID" value="QGZ96599.1"/>
    <property type="molecule type" value="Genomic_DNA"/>
</dbReference>
<keyword evidence="3" id="KW-0804">Transcription</keyword>
<keyword evidence="6" id="KW-1185">Reference proteome</keyword>
<evidence type="ECO:0000256" key="3">
    <source>
        <dbReference type="ARBA" id="ARBA00023163"/>
    </source>
</evidence>
<organism evidence="5 6">
    <name type="scientific">Terricaulis silvestris</name>
    <dbReference type="NCBI Taxonomy" id="2686094"/>
    <lineage>
        <taxon>Bacteria</taxon>
        <taxon>Pseudomonadati</taxon>
        <taxon>Pseudomonadota</taxon>
        <taxon>Alphaproteobacteria</taxon>
        <taxon>Caulobacterales</taxon>
        <taxon>Caulobacteraceae</taxon>
        <taxon>Terricaulis</taxon>
    </lineage>
</organism>
<dbReference type="GO" id="GO:0005829">
    <property type="term" value="C:cytosol"/>
    <property type="evidence" value="ECO:0007669"/>
    <property type="project" value="TreeGrafter"/>
</dbReference>
<evidence type="ECO:0000313" key="5">
    <source>
        <dbReference type="EMBL" id="QGZ96599.1"/>
    </source>
</evidence>
<dbReference type="SMART" id="SM00530">
    <property type="entry name" value="HTH_XRE"/>
    <property type="match status" value="1"/>
</dbReference>
<reference evidence="6" key="1">
    <citation type="submission" date="2019-12" db="EMBL/GenBank/DDBJ databases">
        <title>Complete genome of Terracaulis silvestris 0127_4.</title>
        <authorList>
            <person name="Vieira S."/>
            <person name="Riedel T."/>
            <person name="Sproer C."/>
            <person name="Pascual J."/>
            <person name="Boedeker C."/>
            <person name="Overmann J."/>
        </authorList>
    </citation>
    <scope>NUCLEOTIDE SEQUENCE [LARGE SCALE GENOMIC DNA]</scope>
    <source>
        <strain evidence="6">0127_4</strain>
    </source>
</reference>
<dbReference type="Proteomes" id="UP000431269">
    <property type="component" value="Chromosome"/>
</dbReference>